<dbReference type="PANTHER" id="PTHR30404:SF0">
    <property type="entry name" value="N-ACETYLMURAMOYL-L-ALANINE AMIDASE AMIC"/>
    <property type="match status" value="1"/>
</dbReference>
<comment type="catalytic activity">
    <reaction evidence="1">
        <text>Hydrolyzes the link between N-acetylmuramoyl residues and L-amino acid residues in certain cell-wall glycopeptides.</text>
        <dbReference type="EC" id="3.5.1.28"/>
    </reaction>
</comment>
<evidence type="ECO:0000256" key="3">
    <source>
        <dbReference type="ARBA" id="ARBA00022801"/>
    </source>
</evidence>
<proteinExistence type="predicted"/>
<dbReference type="OrthoDB" id="9806267at2"/>
<dbReference type="CDD" id="cd02696">
    <property type="entry name" value="MurNAc-LAA"/>
    <property type="match status" value="1"/>
</dbReference>
<protein>
    <recommendedName>
        <fullName evidence="2">N-acetylmuramoyl-L-alanine amidase</fullName>
        <ecNumber evidence="2">3.5.1.28</ecNumber>
    </recommendedName>
</protein>
<reference evidence="5 6" key="1">
    <citation type="submission" date="2019-05" db="EMBL/GenBank/DDBJ databases">
        <title>Algicella ahnfeltiae gen. nov., sp. nov., a novel marine bacterium of the family Flavobacteriaceae isolated from a red alga.</title>
        <authorList>
            <person name="Nedashkovskaya O.I."/>
            <person name="Kukhlevskiy A.D."/>
            <person name="Kim S.-G."/>
            <person name="Zhukova N.V."/>
            <person name="Mikhailov V.V."/>
        </authorList>
    </citation>
    <scope>NUCLEOTIDE SEQUENCE [LARGE SCALE GENOMIC DNA]</scope>
    <source>
        <strain evidence="5 6">10Alg115</strain>
    </source>
</reference>
<name>A0A5B7TY47_9FLAO</name>
<dbReference type="PANTHER" id="PTHR30404">
    <property type="entry name" value="N-ACETYLMURAMOYL-L-ALANINE AMIDASE"/>
    <property type="match status" value="1"/>
</dbReference>
<dbReference type="KEGG" id="fbe:FF125_18145"/>
<organism evidence="5 6">
    <name type="scientific">Aureibaculum algae</name>
    <dbReference type="NCBI Taxonomy" id="2584122"/>
    <lineage>
        <taxon>Bacteria</taxon>
        <taxon>Pseudomonadati</taxon>
        <taxon>Bacteroidota</taxon>
        <taxon>Flavobacteriia</taxon>
        <taxon>Flavobacteriales</taxon>
        <taxon>Flavobacteriaceae</taxon>
        <taxon>Aureibaculum</taxon>
    </lineage>
</organism>
<evidence type="ECO:0000313" key="5">
    <source>
        <dbReference type="EMBL" id="QCX40274.1"/>
    </source>
</evidence>
<keyword evidence="3" id="KW-0378">Hydrolase</keyword>
<dbReference type="Pfam" id="PF01520">
    <property type="entry name" value="Amidase_3"/>
    <property type="match status" value="1"/>
</dbReference>
<accession>A0A5B7TY47</accession>
<dbReference type="SMART" id="SM00646">
    <property type="entry name" value="Ami_3"/>
    <property type="match status" value="1"/>
</dbReference>
<evidence type="ECO:0000313" key="6">
    <source>
        <dbReference type="Proteomes" id="UP000306229"/>
    </source>
</evidence>
<dbReference type="GO" id="GO:0030288">
    <property type="term" value="C:outer membrane-bounded periplasmic space"/>
    <property type="evidence" value="ECO:0007669"/>
    <property type="project" value="TreeGrafter"/>
</dbReference>
<dbReference type="EMBL" id="CP040749">
    <property type="protein sequence ID" value="QCX40274.1"/>
    <property type="molecule type" value="Genomic_DNA"/>
</dbReference>
<sequence>MLITIKFWSWVRLKNVIFLLMLLKTCVIFGQDLHTKKVIVIDPGHGGKDTGAIGINGILEKKVVLNIATEIIRLNKTLFEDKFDIYLTRYSDTLISLSDRSRLAKTLKADVFVSLHCNSSSTSSKGMDVYVHNTNIYEENLKSSITLGWCILEESTLKLGFKKRGVRFANFQVLRETVAYCPSVLLEMGFITNSDETDYFLEPKNIKAMALAVLMGLYNYLNIEL</sequence>
<dbReference type="AlphaFoldDB" id="A0A5B7TY47"/>
<dbReference type="GO" id="GO:0009253">
    <property type="term" value="P:peptidoglycan catabolic process"/>
    <property type="evidence" value="ECO:0007669"/>
    <property type="project" value="InterPro"/>
</dbReference>
<dbReference type="SUPFAM" id="SSF53187">
    <property type="entry name" value="Zn-dependent exopeptidases"/>
    <property type="match status" value="1"/>
</dbReference>
<evidence type="ECO:0000259" key="4">
    <source>
        <dbReference type="SMART" id="SM00646"/>
    </source>
</evidence>
<dbReference type="InterPro" id="IPR002508">
    <property type="entry name" value="MurNAc-LAA_cat"/>
</dbReference>
<dbReference type="GO" id="GO:0008745">
    <property type="term" value="F:N-acetylmuramoyl-L-alanine amidase activity"/>
    <property type="evidence" value="ECO:0007669"/>
    <property type="project" value="UniProtKB-EC"/>
</dbReference>
<keyword evidence="6" id="KW-1185">Reference proteome</keyword>
<feature type="domain" description="MurNAc-LAA" evidence="4">
    <location>
        <begin position="101"/>
        <end position="218"/>
    </location>
</feature>
<evidence type="ECO:0000256" key="2">
    <source>
        <dbReference type="ARBA" id="ARBA00011901"/>
    </source>
</evidence>
<dbReference type="Gene3D" id="3.40.630.40">
    <property type="entry name" value="Zn-dependent exopeptidases"/>
    <property type="match status" value="1"/>
</dbReference>
<dbReference type="Proteomes" id="UP000306229">
    <property type="component" value="Chromosome"/>
</dbReference>
<dbReference type="EC" id="3.5.1.28" evidence="2"/>
<gene>
    <name evidence="5" type="ORF">FF125_18145</name>
</gene>
<evidence type="ECO:0000256" key="1">
    <source>
        <dbReference type="ARBA" id="ARBA00001561"/>
    </source>
</evidence>
<dbReference type="InterPro" id="IPR050695">
    <property type="entry name" value="N-acetylmuramoyl_amidase_3"/>
</dbReference>